<accession>M7ZLH1</accession>
<reference evidence="1" key="1">
    <citation type="journal article" date="2013" name="Nature">
        <title>Draft genome of the wheat A-genome progenitor Triticum urartu.</title>
        <authorList>
            <person name="Ling H.Q."/>
            <person name="Zhao S."/>
            <person name="Liu D."/>
            <person name="Wang J."/>
            <person name="Sun H."/>
            <person name="Zhang C."/>
            <person name="Fan H."/>
            <person name="Li D."/>
            <person name="Dong L."/>
            <person name="Tao Y."/>
            <person name="Gao C."/>
            <person name="Wu H."/>
            <person name="Li Y."/>
            <person name="Cui Y."/>
            <person name="Guo X."/>
            <person name="Zheng S."/>
            <person name="Wang B."/>
            <person name="Yu K."/>
            <person name="Liang Q."/>
            <person name="Yang W."/>
            <person name="Lou X."/>
            <person name="Chen J."/>
            <person name="Feng M."/>
            <person name="Jian J."/>
            <person name="Zhang X."/>
            <person name="Luo G."/>
            <person name="Jiang Y."/>
            <person name="Liu J."/>
            <person name="Wang Z."/>
            <person name="Sha Y."/>
            <person name="Zhang B."/>
            <person name="Wu H."/>
            <person name="Tang D."/>
            <person name="Shen Q."/>
            <person name="Xue P."/>
            <person name="Zou S."/>
            <person name="Wang X."/>
            <person name="Liu X."/>
            <person name="Wang F."/>
            <person name="Yang Y."/>
            <person name="An X."/>
            <person name="Dong Z."/>
            <person name="Zhang K."/>
            <person name="Zhang X."/>
            <person name="Luo M.C."/>
            <person name="Dvorak J."/>
            <person name="Tong Y."/>
            <person name="Wang J."/>
            <person name="Yang H."/>
            <person name="Li Z."/>
            <person name="Wang D."/>
            <person name="Zhang A."/>
            <person name="Wang J."/>
        </authorList>
    </citation>
    <scope>NUCLEOTIDE SEQUENCE</scope>
</reference>
<name>M7ZLH1_TRIUA</name>
<sequence>MAAPRRRLSSSPVVVLSRLGGAPHRVARLDPCRSLVASPVLWARGSGSRTCALQERVMQQSRDKYFLQFENQDRKVKNCEIADQKLI</sequence>
<dbReference type="AlphaFoldDB" id="M7ZLH1"/>
<evidence type="ECO:0000313" key="1">
    <source>
        <dbReference type="EMBL" id="EMS48939.1"/>
    </source>
</evidence>
<organism evidence="1">
    <name type="scientific">Triticum urartu</name>
    <name type="common">Red wild einkorn</name>
    <name type="synonym">Crithodium urartu</name>
    <dbReference type="NCBI Taxonomy" id="4572"/>
    <lineage>
        <taxon>Eukaryota</taxon>
        <taxon>Viridiplantae</taxon>
        <taxon>Streptophyta</taxon>
        <taxon>Embryophyta</taxon>
        <taxon>Tracheophyta</taxon>
        <taxon>Spermatophyta</taxon>
        <taxon>Magnoliopsida</taxon>
        <taxon>Liliopsida</taxon>
        <taxon>Poales</taxon>
        <taxon>Poaceae</taxon>
        <taxon>BOP clade</taxon>
        <taxon>Pooideae</taxon>
        <taxon>Triticodae</taxon>
        <taxon>Triticeae</taxon>
        <taxon>Triticinae</taxon>
        <taxon>Triticum</taxon>
    </lineage>
</organism>
<protein>
    <submittedName>
        <fullName evidence="1">Uncharacterized protein</fullName>
    </submittedName>
</protein>
<gene>
    <name evidence="1" type="ORF">TRIUR3_08507</name>
</gene>
<dbReference type="EMBL" id="KD248550">
    <property type="protein sequence ID" value="EMS48939.1"/>
    <property type="molecule type" value="Genomic_DNA"/>
</dbReference>
<proteinExistence type="predicted"/>